<dbReference type="InterPro" id="IPR002941">
    <property type="entry name" value="DNA_methylase_N4/N6"/>
</dbReference>
<sequence>MWPGYAYENKTIGWTDCGCGEKFEPGVLLDPFAGRGTALIEAKKMGRHYVGYELSKEYCQKLI</sequence>
<dbReference type="PRINTS" id="PR00508">
    <property type="entry name" value="S21N4MTFRASE"/>
</dbReference>
<dbReference type="AlphaFoldDB" id="X1K5Y8"/>
<dbReference type="EMBL" id="BARU01038929">
    <property type="protein sequence ID" value="GAH89050.1"/>
    <property type="molecule type" value="Genomic_DNA"/>
</dbReference>
<organism evidence="4">
    <name type="scientific">marine sediment metagenome</name>
    <dbReference type="NCBI Taxonomy" id="412755"/>
    <lineage>
        <taxon>unclassified sequences</taxon>
        <taxon>metagenomes</taxon>
        <taxon>ecological metagenomes</taxon>
    </lineage>
</organism>
<dbReference type="GO" id="GO:0008170">
    <property type="term" value="F:N-methyltransferase activity"/>
    <property type="evidence" value="ECO:0007669"/>
    <property type="project" value="InterPro"/>
</dbReference>
<dbReference type="SUPFAM" id="SSF53335">
    <property type="entry name" value="S-adenosyl-L-methionine-dependent methyltransferases"/>
    <property type="match status" value="1"/>
</dbReference>
<accession>X1K5Y8</accession>
<dbReference type="GO" id="GO:0032259">
    <property type="term" value="P:methylation"/>
    <property type="evidence" value="ECO:0007669"/>
    <property type="project" value="UniProtKB-KW"/>
</dbReference>
<name>X1K5Y8_9ZZZZ</name>
<evidence type="ECO:0000256" key="2">
    <source>
        <dbReference type="ARBA" id="ARBA00022679"/>
    </source>
</evidence>
<protein>
    <recommendedName>
        <fullName evidence="3">DNA methylase N-4/N-6 domain-containing protein</fullName>
    </recommendedName>
</protein>
<dbReference type="InterPro" id="IPR001091">
    <property type="entry name" value="RM_Methyltransferase"/>
</dbReference>
<keyword evidence="2" id="KW-0808">Transferase</keyword>
<feature type="non-terminal residue" evidence="4">
    <location>
        <position position="63"/>
    </location>
</feature>
<proteinExistence type="predicted"/>
<evidence type="ECO:0000313" key="4">
    <source>
        <dbReference type="EMBL" id="GAH89050.1"/>
    </source>
</evidence>
<feature type="domain" description="DNA methylase N-4/N-6" evidence="3">
    <location>
        <begin position="26"/>
        <end position="60"/>
    </location>
</feature>
<gene>
    <name evidence="4" type="ORF">S03H2_60418</name>
</gene>
<evidence type="ECO:0000259" key="3">
    <source>
        <dbReference type="Pfam" id="PF01555"/>
    </source>
</evidence>
<reference evidence="4" key="1">
    <citation type="journal article" date="2014" name="Front. Microbiol.">
        <title>High frequency of phylogenetically diverse reductive dehalogenase-homologous genes in deep subseafloor sedimentary metagenomes.</title>
        <authorList>
            <person name="Kawai M."/>
            <person name="Futagami T."/>
            <person name="Toyoda A."/>
            <person name="Takaki Y."/>
            <person name="Nishi S."/>
            <person name="Hori S."/>
            <person name="Arai W."/>
            <person name="Tsubouchi T."/>
            <person name="Morono Y."/>
            <person name="Uchiyama I."/>
            <person name="Ito T."/>
            <person name="Fujiyama A."/>
            <person name="Inagaki F."/>
            <person name="Takami H."/>
        </authorList>
    </citation>
    <scope>NUCLEOTIDE SEQUENCE</scope>
    <source>
        <strain evidence="4">Expedition CK06-06</strain>
    </source>
</reference>
<evidence type="ECO:0000256" key="1">
    <source>
        <dbReference type="ARBA" id="ARBA00022603"/>
    </source>
</evidence>
<dbReference type="InterPro" id="IPR029063">
    <property type="entry name" value="SAM-dependent_MTases_sf"/>
</dbReference>
<keyword evidence="1" id="KW-0489">Methyltransferase</keyword>
<dbReference type="GO" id="GO:0003677">
    <property type="term" value="F:DNA binding"/>
    <property type="evidence" value="ECO:0007669"/>
    <property type="project" value="InterPro"/>
</dbReference>
<comment type="caution">
    <text evidence="4">The sequence shown here is derived from an EMBL/GenBank/DDBJ whole genome shotgun (WGS) entry which is preliminary data.</text>
</comment>
<dbReference type="Pfam" id="PF01555">
    <property type="entry name" value="N6_N4_Mtase"/>
    <property type="match status" value="1"/>
</dbReference>
<dbReference type="Gene3D" id="3.40.50.150">
    <property type="entry name" value="Vaccinia Virus protein VP39"/>
    <property type="match status" value="1"/>
</dbReference>